<proteinExistence type="predicted"/>
<dbReference type="Proteomes" id="UP001164746">
    <property type="component" value="Chromosome 4"/>
</dbReference>
<accession>A0ABY7DXJ8</accession>
<gene>
    <name evidence="1" type="ORF">MAR_007948</name>
</gene>
<evidence type="ECO:0000313" key="1">
    <source>
        <dbReference type="EMBL" id="WAR01390.1"/>
    </source>
</evidence>
<name>A0ABY7DXJ8_MYAAR</name>
<dbReference type="EMBL" id="CP111015">
    <property type="protein sequence ID" value="WAR01390.1"/>
    <property type="molecule type" value="Genomic_DNA"/>
</dbReference>
<protein>
    <recommendedName>
        <fullName evidence="3">Transposase</fullName>
    </recommendedName>
</protein>
<evidence type="ECO:0000313" key="2">
    <source>
        <dbReference type="Proteomes" id="UP001164746"/>
    </source>
</evidence>
<keyword evidence="2" id="KW-1185">Reference proteome</keyword>
<sequence>MKVNYRMRVVAKKLKALDANQTYAICLLDAFHMMKSAWDDVKQSTIVSCYRRAGLVPNLQDESTMIVEDDQDDVIPLTRLAAVMGPVTMDDYINIDKNIPTSENIEDDDIIKELLDLGTADKAKRDRVLPEEGQGAVKGGTGCCQKRDRVLPEEGQSAVKGGTGCCQKRDWVLQKRGKVLPEEGQVLEDTVVVTLLRRGLIFPTINHRLVSCASPTCPQTVVQLALLKQMITIFVSFKTKNNVECDECSVGFGLFLRLPGPLRISHTIHRALIGKLVHEGVILDWNLFESGCMTLHSRVLHQGTDWLQHARMN</sequence>
<evidence type="ECO:0008006" key="3">
    <source>
        <dbReference type="Google" id="ProtNLM"/>
    </source>
</evidence>
<reference evidence="1" key="1">
    <citation type="submission" date="2022-11" db="EMBL/GenBank/DDBJ databases">
        <title>Centuries of genome instability and evolution in soft-shell clam transmissible cancer (bioRxiv).</title>
        <authorList>
            <person name="Hart S.F.M."/>
            <person name="Yonemitsu M.A."/>
            <person name="Giersch R.M."/>
            <person name="Beal B.F."/>
            <person name="Arriagada G."/>
            <person name="Davis B.W."/>
            <person name="Ostrander E.A."/>
            <person name="Goff S.P."/>
            <person name="Metzger M.J."/>
        </authorList>
    </citation>
    <scope>NUCLEOTIDE SEQUENCE</scope>
    <source>
        <strain evidence="1">MELC-2E11</strain>
        <tissue evidence="1">Siphon/mantle</tissue>
    </source>
</reference>
<organism evidence="1 2">
    <name type="scientific">Mya arenaria</name>
    <name type="common">Soft-shell clam</name>
    <dbReference type="NCBI Taxonomy" id="6604"/>
    <lineage>
        <taxon>Eukaryota</taxon>
        <taxon>Metazoa</taxon>
        <taxon>Spiralia</taxon>
        <taxon>Lophotrochozoa</taxon>
        <taxon>Mollusca</taxon>
        <taxon>Bivalvia</taxon>
        <taxon>Autobranchia</taxon>
        <taxon>Heteroconchia</taxon>
        <taxon>Euheterodonta</taxon>
        <taxon>Imparidentia</taxon>
        <taxon>Neoheterodontei</taxon>
        <taxon>Myida</taxon>
        <taxon>Myoidea</taxon>
        <taxon>Myidae</taxon>
        <taxon>Mya</taxon>
    </lineage>
</organism>